<reference evidence="9" key="1">
    <citation type="submission" date="2021-06" db="EMBL/GenBank/DDBJ databases">
        <authorList>
            <person name="Kallberg Y."/>
            <person name="Tangrot J."/>
            <person name="Rosling A."/>
        </authorList>
    </citation>
    <scope>NUCLEOTIDE SEQUENCE</scope>
    <source>
        <strain evidence="9">87-6 pot B 2015</strain>
    </source>
</reference>
<dbReference type="Pfam" id="PF00804">
    <property type="entry name" value="Syntaxin"/>
    <property type="match status" value="1"/>
</dbReference>
<evidence type="ECO:0000256" key="7">
    <source>
        <dbReference type="SAM" id="Phobius"/>
    </source>
</evidence>
<keyword evidence="3 7" id="KW-0812">Transmembrane</keyword>
<dbReference type="GO" id="GO:0005484">
    <property type="term" value="F:SNAP receptor activity"/>
    <property type="evidence" value="ECO:0007669"/>
    <property type="project" value="TreeGrafter"/>
</dbReference>
<dbReference type="SMART" id="SM00503">
    <property type="entry name" value="SynN"/>
    <property type="match status" value="1"/>
</dbReference>
<dbReference type="GO" id="GO:0006886">
    <property type="term" value="P:intracellular protein transport"/>
    <property type="evidence" value="ECO:0007669"/>
    <property type="project" value="TreeGrafter"/>
</dbReference>
<dbReference type="SMART" id="SM00397">
    <property type="entry name" value="t_SNARE"/>
    <property type="match status" value="1"/>
</dbReference>
<gene>
    <name evidence="9" type="ORF">FMOSSE_LOCUS5231</name>
</gene>
<keyword evidence="4 7" id="KW-1133">Transmembrane helix</keyword>
<keyword evidence="6" id="KW-0175">Coiled coil</keyword>
<evidence type="ECO:0000256" key="6">
    <source>
        <dbReference type="SAM" id="Coils"/>
    </source>
</evidence>
<dbReference type="Proteomes" id="UP000789375">
    <property type="component" value="Unassembled WGS sequence"/>
</dbReference>
<evidence type="ECO:0000256" key="4">
    <source>
        <dbReference type="ARBA" id="ARBA00022989"/>
    </source>
</evidence>
<dbReference type="PROSITE" id="PS50192">
    <property type="entry name" value="T_SNARE"/>
    <property type="match status" value="1"/>
</dbReference>
<sequence>MAYAQGFNASGQFLEETSAIEQGIHKAVINIDRIQSLQSHILVSTSTEKEGSYGEERETLMTETKNLLLELKDLIKKIEYENARLPKNDPNLGLRKHKYENLREKLSNALDEYRNVETTYMRQQKERMARQYRVVNPEASQQEIDDYLASDQPVFQQAVIRSDEAKAALDDLQKRHGDIKQIEQTISELSVLLHEMQLQVEAQDPVLVSVGGDVNETLVKAGKANEEFIEVARSARKKKCILFGVIIMTALIIIIAIIIKFFSMYSNNSAPMSFL</sequence>
<keyword evidence="10" id="KW-1185">Reference proteome</keyword>
<feature type="coiled-coil region" evidence="6">
    <location>
        <begin position="96"/>
        <end position="126"/>
    </location>
</feature>
<evidence type="ECO:0000256" key="1">
    <source>
        <dbReference type="ARBA" id="ARBA00004211"/>
    </source>
</evidence>
<organism evidence="9 10">
    <name type="scientific">Funneliformis mosseae</name>
    <name type="common">Endomycorrhizal fungus</name>
    <name type="synonym">Glomus mosseae</name>
    <dbReference type="NCBI Taxonomy" id="27381"/>
    <lineage>
        <taxon>Eukaryota</taxon>
        <taxon>Fungi</taxon>
        <taxon>Fungi incertae sedis</taxon>
        <taxon>Mucoromycota</taxon>
        <taxon>Glomeromycotina</taxon>
        <taxon>Glomeromycetes</taxon>
        <taxon>Glomerales</taxon>
        <taxon>Glomeraceae</taxon>
        <taxon>Funneliformis</taxon>
    </lineage>
</organism>
<dbReference type="GO" id="GO:0006906">
    <property type="term" value="P:vesicle fusion"/>
    <property type="evidence" value="ECO:0007669"/>
    <property type="project" value="TreeGrafter"/>
</dbReference>
<dbReference type="GO" id="GO:0005886">
    <property type="term" value="C:plasma membrane"/>
    <property type="evidence" value="ECO:0007669"/>
    <property type="project" value="TreeGrafter"/>
</dbReference>
<dbReference type="InterPro" id="IPR045242">
    <property type="entry name" value="Syntaxin"/>
</dbReference>
<protein>
    <submittedName>
        <fullName evidence="9">3311_t:CDS:1</fullName>
    </submittedName>
</protein>
<evidence type="ECO:0000256" key="5">
    <source>
        <dbReference type="ARBA" id="ARBA00023136"/>
    </source>
</evidence>
<feature type="transmembrane region" description="Helical" evidence="7">
    <location>
        <begin position="241"/>
        <end position="265"/>
    </location>
</feature>
<dbReference type="Gene3D" id="1.20.58.70">
    <property type="match status" value="1"/>
</dbReference>
<dbReference type="GO" id="GO:0031201">
    <property type="term" value="C:SNARE complex"/>
    <property type="evidence" value="ECO:0007669"/>
    <property type="project" value="TreeGrafter"/>
</dbReference>
<dbReference type="EMBL" id="CAJVPP010000967">
    <property type="protein sequence ID" value="CAG8525188.1"/>
    <property type="molecule type" value="Genomic_DNA"/>
</dbReference>
<dbReference type="AlphaFoldDB" id="A0A9N9AD10"/>
<dbReference type="PANTHER" id="PTHR19957">
    <property type="entry name" value="SYNTAXIN"/>
    <property type="match status" value="1"/>
</dbReference>
<comment type="caution">
    <text evidence="9">The sequence shown here is derived from an EMBL/GenBank/DDBJ whole genome shotgun (WGS) entry which is preliminary data.</text>
</comment>
<dbReference type="GO" id="GO:0012505">
    <property type="term" value="C:endomembrane system"/>
    <property type="evidence" value="ECO:0007669"/>
    <property type="project" value="TreeGrafter"/>
</dbReference>
<evidence type="ECO:0000256" key="3">
    <source>
        <dbReference type="ARBA" id="ARBA00022692"/>
    </source>
</evidence>
<feature type="coiled-coil region" evidence="6">
    <location>
        <begin position="155"/>
        <end position="199"/>
    </location>
</feature>
<dbReference type="InterPro" id="IPR010989">
    <property type="entry name" value="SNARE"/>
</dbReference>
<comment type="subcellular location">
    <subcellularLocation>
        <location evidence="1">Membrane</location>
        <topology evidence="1">Single-pass type IV membrane protein</topology>
    </subcellularLocation>
</comment>
<evidence type="ECO:0000313" key="9">
    <source>
        <dbReference type="EMBL" id="CAG8525188.1"/>
    </source>
</evidence>
<dbReference type="SUPFAM" id="SSF47661">
    <property type="entry name" value="t-snare proteins"/>
    <property type="match status" value="1"/>
</dbReference>
<evidence type="ECO:0000313" key="10">
    <source>
        <dbReference type="Proteomes" id="UP000789375"/>
    </source>
</evidence>
<dbReference type="PANTHER" id="PTHR19957:SF307">
    <property type="entry name" value="PROTEIN SSO1-RELATED"/>
    <property type="match status" value="1"/>
</dbReference>
<evidence type="ECO:0000259" key="8">
    <source>
        <dbReference type="PROSITE" id="PS50192"/>
    </source>
</evidence>
<dbReference type="InterPro" id="IPR000727">
    <property type="entry name" value="T_SNARE_dom"/>
</dbReference>
<name>A0A9N9AD10_FUNMO</name>
<comment type="similarity">
    <text evidence="2">Belongs to the syntaxin family.</text>
</comment>
<accession>A0A9N9AD10</accession>
<dbReference type="InterPro" id="IPR006011">
    <property type="entry name" value="Syntaxin_N"/>
</dbReference>
<keyword evidence="5 7" id="KW-0472">Membrane</keyword>
<proteinExistence type="inferred from homology"/>
<feature type="domain" description="T-SNARE coiled-coil homology" evidence="8">
    <location>
        <begin position="169"/>
        <end position="231"/>
    </location>
</feature>
<dbReference type="GO" id="GO:0006887">
    <property type="term" value="P:exocytosis"/>
    <property type="evidence" value="ECO:0007669"/>
    <property type="project" value="TreeGrafter"/>
</dbReference>
<dbReference type="GO" id="GO:0000149">
    <property type="term" value="F:SNARE binding"/>
    <property type="evidence" value="ECO:0007669"/>
    <property type="project" value="TreeGrafter"/>
</dbReference>
<dbReference type="GO" id="GO:0048278">
    <property type="term" value="P:vesicle docking"/>
    <property type="evidence" value="ECO:0007669"/>
    <property type="project" value="TreeGrafter"/>
</dbReference>
<evidence type="ECO:0000256" key="2">
    <source>
        <dbReference type="ARBA" id="ARBA00009063"/>
    </source>
</evidence>